<dbReference type="WBParaSite" id="PTRK_0000118800.1">
    <property type="protein sequence ID" value="PTRK_0000118800.1"/>
    <property type="gene ID" value="PTRK_0000118800"/>
</dbReference>
<dbReference type="Proteomes" id="UP000038045">
    <property type="component" value="Unplaced"/>
</dbReference>
<feature type="compositionally biased region" description="Basic residues" evidence="1">
    <location>
        <begin position="62"/>
        <end position="71"/>
    </location>
</feature>
<feature type="compositionally biased region" description="Low complexity" evidence="1">
    <location>
        <begin position="174"/>
        <end position="188"/>
    </location>
</feature>
<feature type="compositionally biased region" description="Low complexity" evidence="1">
    <location>
        <begin position="327"/>
        <end position="337"/>
    </location>
</feature>
<feature type="compositionally biased region" description="Basic residues" evidence="1">
    <location>
        <begin position="378"/>
        <end position="391"/>
    </location>
</feature>
<evidence type="ECO:0000256" key="1">
    <source>
        <dbReference type="SAM" id="MobiDB-lite"/>
    </source>
</evidence>
<dbReference type="AlphaFoldDB" id="A0A0N4Z2T4"/>
<evidence type="ECO:0000313" key="2">
    <source>
        <dbReference type="Proteomes" id="UP000038045"/>
    </source>
</evidence>
<feature type="compositionally biased region" description="Basic residues" evidence="1">
    <location>
        <begin position="314"/>
        <end position="326"/>
    </location>
</feature>
<sequence>MLHHHEARDSLSPVRGRHHAERRGATQRAPGAEGGGSAGARRAVPVAQRRDPAAPHHGDGGRRRRDRRFRGRDRSPDSAAQTRRADQGARHRRDGLHPPDLVRRFAAPYREPGSTRFAPSGDGQGRALQQRSSDRPPRLHPAGRKGGRDSAVRTLGLGPPSSRPPDHARRPHYAGRSLRPPAGRPALRPDQRTGTGRHGNSRRSGFRRADGAAAAGRCGFRQDSRRCPGPGRCGLQRLPVRPDGADRDSSAPALRQAVADAGSGGRVQPVADRARHPGRTARQAGGPGLGRGSGRHRHPRPVPGRGAVPGPGPGHHRRAAPLRRARASAFAGQGRPAPGRRPPADHVGDAYPPHAGANAVRRAGGKPPDGEAAGPHPGRYRRRASGPHRRGGQAAEGGGRSRRSGLLDLSSGGRIRSHRPGRCRGSSRRPA</sequence>
<reference evidence="3" key="1">
    <citation type="submission" date="2017-02" db="UniProtKB">
        <authorList>
            <consortium name="WormBaseParasite"/>
        </authorList>
    </citation>
    <scope>IDENTIFICATION</scope>
</reference>
<protein>
    <submittedName>
        <fullName evidence="3">LigA</fullName>
    </submittedName>
</protein>
<feature type="compositionally biased region" description="Low complexity" evidence="1">
    <location>
        <begin position="404"/>
        <end position="414"/>
    </location>
</feature>
<name>A0A0N4Z2T4_PARTI</name>
<proteinExistence type="predicted"/>
<keyword evidence="2" id="KW-1185">Reference proteome</keyword>
<feature type="compositionally biased region" description="Basic residues" evidence="1">
    <location>
        <begin position="415"/>
        <end position="431"/>
    </location>
</feature>
<feature type="compositionally biased region" description="Basic and acidic residues" evidence="1">
    <location>
        <begin position="48"/>
        <end position="61"/>
    </location>
</feature>
<evidence type="ECO:0000313" key="3">
    <source>
        <dbReference type="WBParaSite" id="PTRK_0000118800.1"/>
    </source>
</evidence>
<feature type="region of interest" description="Disordered" evidence="1">
    <location>
        <begin position="1"/>
        <end position="431"/>
    </location>
</feature>
<accession>A0A0N4Z2T4</accession>
<organism evidence="2 3">
    <name type="scientific">Parastrongyloides trichosuri</name>
    <name type="common">Possum-specific nematode worm</name>
    <dbReference type="NCBI Taxonomy" id="131310"/>
    <lineage>
        <taxon>Eukaryota</taxon>
        <taxon>Metazoa</taxon>
        <taxon>Ecdysozoa</taxon>
        <taxon>Nematoda</taxon>
        <taxon>Chromadorea</taxon>
        <taxon>Rhabditida</taxon>
        <taxon>Tylenchina</taxon>
        <taxon>Panagrolaimomorpha</taxon>
        <taxon>Strongyloidoidea</taxon>
        <taxon>Strongyloididae</taxon>
        <taxon>Parastrongyloides</taxon>
    </lineage>
</organism>
<feature type="compositionally biased region" description="Basic and acidic residues" evidence="1">
    <location>
        <begin position="83"/>
        <end position="103"/>
    </location>
</feature>